<dbReference type="PANTHER" id="PTHR21228:SF70">
    <property type="entry name" value="FAST KINASE DOMAIN-CONTAINING PROTEIN 5, MITOCHONDRIAL"/>
    <property type="match status" value="1"/>
</dbReference>
<accession>A0ABR1ACI8</accession>
<dbReference type="Pfam" id="PF06743">
    <property type="entry name" value="FAST_1"/>
    <property type="match status" value="1"/>
</dbReference>
<dbReference type="PROSITE" id="PS51286">
    <property type="entry name" value="RAP"/>
    <property type="match status" value="1"/>
</dbReference>
<dbReference type="SMART" id="SM00952">
    <property type="entry name" value="RAP"/>
    <property type="match status" value="1"/>
</dbReference>
<evidence type="ECO:0000313" key="5">
    <source>
        <dbReference type="EMBL" id="KAK6492517.1"/>
    </source>
</evidence>
<feature type="region of interest" description="Disordered" evidence="3">
    <location>
        <begin position="148"/>
        <end position="171"/>
    </location>
</feature>
<dbReference type="InterPro" id="IPR013584">
    <property type="entry name" value="RAP"/>
</dbReference>
<dbReference type="EMBL" id="JAHFZB010000001">
    <property type="protein sequence ID" value="KAK6494812.1"/>
    <property type="molecule type" value="Genomic_DNA"/>
</dbReference>
<dbReference type="InterPro" id="IPR010622">
    <property type="entry name" value="FAST_Leu-rich"/>
</dbReference>
<feature type="compositionally biased region" description="Low complexity" evidence="3">
    <location>
        <begin position="112"/>
        <end position="121"/>
    </location>
</feature>
<dbReference type="Proteomes" id="UP001369086">
    <property type="component" value="Unassembled WGS sequence"/>
</dbReference>
<comment type="caution">
    <text evidence="6">The sequence shown here is derived from an EMBL/GenBank/DDBJ whole genome shotgun (WGS) entry which is preliminary data.</text>
</comment>
<keyword evidence="6" id="KW-0418">Kinase</keyword>
<comment type="subcellular location">
    <subcellularLocation>
        <location evidence="1">Mitochondrion</location>
    </subcellularLocation>
</comment>
<dbReference type="EMBL" id="JAHFZB010000002">
    <property type="protein sequence ID" value="KAK6492517.1"/>
    <property type="molecule type" value="Genomic_DNA"/>
</dbReference>
<keyword evidence="7" id="KW-1185">Reference proteome</keyword>
<name>A0ABR1ACI8_HUSHU</name>
<feature type="region of interest" description="Disordered" evidence="3">
    <location>
        <begin position="710"/>
        <end position="736"/>
    </location>
</feature>
<protein>
    <submittedName>
        <fullName evidence="6">FAST kinase domain-containing protein 5</fullName>
    </submittedName>
</protein>
<keyword evidence="6" id="KW-0808">Transferase</keyword>
<sequence>MGESLLRMASGVLCQRLPLRGMRMFAAVSWRARGEETTGGPVQMSSNHSNEDQEDGQNPDAVLPNLPGYTVPYNPSAYCRTRRSQVVTTRRPSAVDEDEPPEGKPLASGSKQQQLQQQQQQTRNTYTVSCSRRLSSAKNTLLDLAFGNAGENNQGAAGRKAGGFGGTEDREALYDSKEDPRAFQKLREEYRALCHNLSEPPKPVSTEEGFLVLHKVTVLKGTLSPQSISEFFEKLGQIPTEQQVLVKSDTRFAMLCRYAVENLRLFTSPQLIDVLRAFVRLGIPPTHSILNVFDSELCRRVWDLDSTQVLLVGDLWRCLGRAVPQYLDLAYSRLGLRCRELTLPQLVQLVYLIGEGRRAPQELMQNLEVLVLRFLDQTTPEELGALCLGFFKSKSGLSEQAMRRIGDRAEVVLEEMSSYAVVNVLKMLRYSHVDHVGFLRRLGEVVPERAPSMGAQGLMHIALACSSLHYLDERIFEAIAAEVPVKAAHCRSKDTAKLLWAFSSLSYQPSNAESFFSSLTQQMRVKSAEFERYPEHLLTGLLALAFAGRFPHDLINLALSPGFVKLAAESTQLELKKDLFTLDGTVELELPGYAGSRLPEGICTEVTEMLWGFASQDVCQKAEVREAETLLQSMLGGPQYVKNYMILPHMRSSDLEIHLDSAGRALPFNTQPAAALDLGTQREQSIRKWEMKHAGVPLTDDLVSQLLNVKSSRSTPEPAADEGGGPRTPTAGESRREFFGGVVLTEGLLDAMTGSPCSRPPLSPPAEPPSPLTGVRRLAVQVSNRNQFCYGSRHLLGLHAMKRRQLSRAGYTVLELPFWEWFPLLRRTRSEKLAYLHCKLYGTLD</sequence>
<evidence type="ECO:0000313" key="6">
    <source>
        <dbReference type="EMBL" id="KAK6494812.1"/>
    </source>
</evidence>
<dbReference type="Pfam" id="PF08368">
    <property type="entry name" value="FAST_2"/>
    <property type="match status" value="1"/>
</dbReference>
<evidence type="ECO:0000256" key="2">
    <source>
        <dbReference type="ARBA" id="ARBA00023128"/>
    </source>
</evidence>
<dbReference type="InterPro" id="IPR013579">
    <property type="entry name" value="FAST_2"/>
</dbReference>
<dbReference type="PANTHER" id="PTHR21228">
    <property type="entry name" value="FAST LEU-RICH DOMAIN-CONTAINING"/>
    <property type="match status" value="1"/>
</dbReference>
<dbReference type="Pfam" id="PF08373">
    <property type="entry name" value="RAP"/>
    <property type="match status" value="1"/>
</dbReference>
<evidence type="ECO:0000256" key="1">
    <source>
        <dbReference type="ARBA" id="ARBA00004173"/>
    </source>
</evidence>
<evidence type="ECO:0000256" key="3">
    <source>
        <dbReference type="SAM" id="MobiDB-lite"/>
    </source>
</evidence>
<keyword evidence="2" id="KW-0496">Mitochondrion</keyword>
<organism evidence="6 7">
    <name type="scientific">Huso huso</name>
    <name type="common">Beluga</name>
    <name type="synonym">Acipenser huso</name>
    <dbReference type="NCBI Taxonomy" id="61971"/>
    <lineage>
        <taxon>Eukaryota</taxon>
        <taxon>Metazoa</taxon>
        <taxon>Chordata</taxon>
        <taxon>Craniata</taxon>
        <taxon>Vertebrata</taxon>
        <taxon>Euteleostomi</taxon>
        <taxon>Actinopterygii</taxon>
        <taxon>Chondrostei</taxon>
        <taxon>Acipenseriformes</taxon>
        <taxon>Acipenseridae</taxon>
        <taxon>Huso</taxon>
    </lineage>
</organism>
<dbReference type="InterPro" id="IPR050870">
    <property type="entry name" value="FAST_kinase"/>
</dbReference>
<feature type="region of interest" description="Disordered" evidence="3">
    <location>
        <begin position="34"/>
        <end position="129"/>
    </location>
</feature>
<gene>
    <name evidence="6" type="ORF">HHUSO_G1438</name>
    <name evidence="5" type="ORF">HHUSO_G1881</name>
</gene>
<proteinExistence type="predicted"/>
<evidence type="ECO:0000259" key="4">
    <source>
        <dbReference type="PROSITE" id="PS51286"/>
    </source>
</evidence>
<feature type="compositionally biased region" description="Low complexity" evidence="3">
    <location>
        <begin position="148"/>
        <end position="159"/>
    </location>
</feature>
<dbReference type="GO" id="GO:0016301">
    <property type="term" value="F:kinase activity"/>
    <property type="evidence" value="ECO:0007669"/>
    <property type="project" value="UniProtKB-KW"/>
</dbReference>
<feature type="domain" description="RAP" evidence="4">
    <location>
        <begin position="778"/>
        <end position="838"/>
    </location>
</feature>
<reference evidence="6 7" key="1">
    <citation type="submission" date="2021-05" db="EMBL/GenBank/DDBJ databases">
        <authorList>
            <person name="Zahm M."/>
            <person name="Klopp C."/>
            <person name="Cabau C."/>
            <person name="Kuhl H."/>
            <person name="Suciu R."/>
            <person name="Ciorpac M."/>
            <person name="Holostenco D."/>
            <person name="Gessner J."/>
            <person name="Wuertz S."/>
            <person name="Hohne C."/>
            <person name="Stock M."/>
            <person name="Gislard M."/>
            <person name="Lluch J."/>
            <person name="Milhes M."/>
            <person name="Lampietro C."/>
            <person name="Lopez Roques C."/>
            <person name="Donnadieu C."/>
            <person name="Du K."/>
            <person name="Schartl M."/>
            <person name="Guiguen Y."/>
        </authorList>
    </citation>
    <scope>NUCLEOTIDE SEQUENCE [LARGE SCALE GENOMIC DNA]</scope>
    <source>
        <strain evidence="6">Hh-F2</strain>
        <tissue evidence="6">Blood</tissue>
    </source>
</reference>
<evidence type="ECO:0000313" key="7">
    <source>
        <dbReference type="Proteomes" id="UP001369086"/>
    </source>
</evidence>